<proteinExistence type="predicted"/>
<dbReference type="PANTHER" id="PTHR30337:SF7">
    <property type="entry name" value="PHOSPHOESTERASE"/>
    <property type="match status" value="1"/>
</dbReference>
<dbReference type="OrthoDB" id="208387at2"/>
<organism evidence="1 2">
    <name type="scientific">Maioricimonas rarisocia</name>
    <dbReference type="NCBI Taxonomy" id="2528026"/>
    <lineage>
        <taxon>Bacteria</taxon>
        <taxon>Pseudomonadati</taxon>
        <taxon>Planctomycetota</taxon>
        <taxon>Planctomycetia</taxon>
        <taxon>Planctomycetales</taxon>
        <taxon>Planctomycetaceae</taxon>
        <taxon>Maioricimonas</taxon>
    </lineage>
</organism>
<evidence type="ECO:0000313" key="1">
    <source>
        <dbReference type="EMBL" id="QDU36650.1"/>
    </source>
</evidence>
<dbReference type="EMBL" id="CP036275">
    <property type="protein sequence ID" value="QDU36650.1"/>
    <property type="molecule type" value="Genomic_DNA"/>
</dbReference>
<dbReference type="AlphaFoldDB" id="A0A517Z2F4"/>
<keyword evidence="2" id="KW-1185">Reference proteome</keyword>
<dbReference type="RefSeq" id="WP_145367289.1">
    <property type="nucleotide sequence ID" value="NZ_CP036275.1"/>
</dbReference>
<reference evidence="1 2" key="1">
    <citation type="submission" date="2019-02" db="EMBL/GenBank/DDBJ databases">
        <title>Deep-cultivation of Planctomycetes and their phenomic and genomic characterization uncovers novel biology.</title>
        <authorList>
            <person name="Wiegand S."/>
            <person name="Jogler M."/>
            <person name="Boedeker C."/>
            <person name="Pinto D."/>
            <person name="Vollmers J."/>
            <person name="Rivas-Marin E."/>
            <person name="Kohn T."/>
            <person name="Peeters S.H."/>
            <person name="Heuer A."/>
            <person name="Rast P."/>
            <person name="Oberbeckmann S."/>
            <person name="Bunk B."/>
            <person name="Jeske O."/>
            <person name="Meyerdierks A."/>
            <person name="Storesund J.E."/>
            <person name="Kallscheuer N."/>
            <person name="Luecker S."/>
            <person name="Lage O.M."/>
            <person name="Pohl T."/>
            <person name="Merkel B.J."/>
            <person name="Hornburger P."/>
            <person name="Mueller R.-W."/>
            <person name="Bruemmer F."/>
            <person name="Labrenz M."/>
            <person name="Spormann A.M."/>
            <person name="Op den Camp H."/>
            <person name="Overmann J."/>
            <person name="Amann R."/>
            <person name="Jetten M.S.M."/>
            <person name="Mascher T."/>
            <person name="Medema M.H."/>
            <person name="Devos D.P."/>
            <person name="Kaster A.-K."/>
            <person name="Ovreas L."/>
            <person name="Rohde M."/>
            <person name="Galperin M.Y."/>
            <person name="Jogler C."/>
        </authorList>
    </citation>
    <scope>NUCLEOTIDE SEQUENCE [LARGE SCALE GENOMIC DNA]</scope>
    <source>
        <strain evidence="1 2">Mal4</strain>
    </source>
</reference>
<dbReference type="InterPro" id="IPR050535">
    <property type="entry name" value="DNA_Repair-Maintenance_Comp"/>
</dbReference>
<gene>
    <name evidence="1" type="primary">yhaO_1</name>
    <name evidence="1" type="ORF">Mal4_09380</name>
</gene>
<dbReference type="InterPro" id="IPR029052">
    <property type="entry name" value="Metallo-depent_PP-like"/>
</dbReference>
<dbReference type="Gene3D" id="3.60.21.10">
    <property type="match status" value="1"/>
</dbReference>
<dbReference type="SUPFAM" id="SSF56300">
    <property type="entry name" value="Metallo-dependent phosphatases"/>
    <property type="match status" value="1"/>
</dbReference>
<protein>
    <submittedName>
        <fullName evidence="1">Putative metallophosphoesterase YhaO</fullName>
    </submittedName>
</protein>
<evidence type="ECO:0000313" key="2">
    <source>
        <dbReference type="Proteomes" id="UP000320496"/>
    </source>
</evidence>
<dbReference type="PANTHER" id="PTHR30337">
    <property type="entry name" value="COMPONENT OF ATP-DEPENDENT DSDNA EXONUCLEASE"/>
    <property type="match status" value="1"/>
</dbReference>
<name>A0A517Z2F4_9PLAN</name>
<dbReference type="KEGG" id="mri:Mal4_09380"/>
<dbReference type="Proteomes" id="UP000320496">
    <property type="component" value="Chromosome"/>
</dbReference>
<sequence>MPSRSAFQFLHAADLALDAPVFGVADLPGPARDVLLDARYLAARRVFDAALEADVDFVVLAGNVLGKGYGVRAAYFLVEQFARLQQAEIPVYWVERTVTGAMEWPRFVPWPETVMRADANIGQVWNVTREDRPLARLVACCDGARQRRVVQAAATGQPNTFEIHVMPQSTLDALPDRLADYWALGGQPAATSVPGTGGRARFCGQPQGMHPDDVGPRGCQLVTVEPDGSLFHQFVETNAVRWYRESVAVDSGSDRLSFRTAVESRYRRIASETTASLAIVRWDVTGHGDLMQSLHGDAASGELLGLLRSLAPESPTIWSLSVDATAGAAHCQQLESDEHPLATVAAELDRLEADDPRLQRVLEEVAGQLGEDLSVPEPKFLDRIRKRARAEVIRRIGDSESLRS</sequence>
<accession>A0A517Z2F4</accession>